<reference evidence="2" key="1">
    <citation type="submission" date="2019-08" db="EMBL/GenBank/DDBJ databases">
        <title>The genome of the North American firefly Photinus pyralis.</title>
        <authorList>
            <consortium name="Photinus pyralis genome working group"/>
            <person name="Fallon T.R."/>
            <person name="Sander Lower S.E."/>
            <person name="Weng J.-K."/>
        </authorList>
    </citation>
    <scope>NUCLEOTIDE SEQUENCE</scope>
    <source>
        <strain evidence="2">TRF0915ILg1</strain>
        <tissue evidence="2">Whole body</tissue>
    </source>
</reference>
<dbReference type="GO" id="GO:0022008">
    <property type="term" value="P:neurogenesis"/>
    <property type="evidence" value="ECO:0007669"/>
    <property type="project" value="TreeGrafter"/>
</dbReference>
<sequence>MEKMVVVANEPYAETEPMLSAGSSDDINWNIRRNSLAEEAYRSLTSSMKADPLQIRSPKTALELLSTAVRLQNMPLVKQCIENLDQQLDKNNLLMILSNLSNCKMVKTKRRDDFEPSAPPIVENEHQKDTDWVQELTDDLRHNLLLEIDKNADFILRQKELLELSYPDLLSITERDTLQVSDEMLVYSAIYRWAIAECNRRTLNSAHLLNIKAVLRQLTYSPRYGLIPKGKFVSRAIDGVKGPTKSGILEEKEWRLIKFYVEEKSKKRPVEELPYKWSTVRIPGMDKPKILSSRSSSPLAATASIPGVGSSNCRTKTTCEKCLINFLTCWTAVFD</sequence>
<accession>A0A8K0DFY0</accession>
<evidence type="ECO:0000313" key="2">
    <source>
        <dbReference type="EMBL" id="KAF2903446.1"/>
    </source>
</evidence>
<dbReference type="Gene3D" id="1.25.40.420">
    <property type="match status" value="1"/>
</dbReference>
<name>A0A8K0DFY0_IGNLU</name>
<dbReference type="PANTHER" id="PTHR45774">
    <property type="entry name" value="BTB/POZ DOMAIN-CONTAINING"/>
    <property type="match status" value="1"/>
</dbReference>
<dbReference type="Pfam" id="PF07707">
    <property type="entry name" value="BACK"/>
    <property type="match status" value="1"/>
</dbReference>
<dbReference type="Proteomes" id="UP000801492">
    <property type="component" value="Unassembled WGS sequence"/>
</dbReference>
<dbReference type="EMBL" id="VTPC01001028">
    <property type="protein sequence ID" value="KAF2903446.1"/>
    <property type="molecule type" value="Genomic_DNA"/>
</dbReference>
<gene>
    <name evidence="2" type="ORF">ILUMI_02752</name>
</gene>
<dbReference type="AlphaFoldDB" id="A0A8K0DFY0"/>
<dbReference type="GO" id="GO:0005829">
    <property type="term" value="C:cytosol"/>
    <property type="evidence" value="ECO:0007669"/>
    <property type="project" value="TreeGrafter"/>
</dbReference>
<keyword evidence="3" id="KW-1185">Reference proteome</keyword>
<proteinExistence type="predicted"/>
<comment type="caution">
    <text evidence="2">The sequence shown here is derived from an EMBL/GenBank/DDBJ whole genome shotgun (WGS) entry which is preliminary data.</text>
</comment>
<evidence type="ECO:0000259" key="1">
    <source>
        <dbReference type="Pfam" id="PF07707"/>
    </source>
</evidence>
<dbReference type="InterPro" id="IPR011705">
    <property type="entry name" value="BACK"/>
</dbReference>
<organism evidence="2 3">
    <name type="scientific">Ignelater luminosus</name>
    <name type="common">Cucubano</name>
    <name type="synonym">Pyrophorus luminosus</name>
    <dbReference type="NCBI Taxonomy" id="2038154"/>
    <lineage>
        <taxon>Eukaryota</taxon>
        <taxon>Metazoa</taxon>
        <taxon>Ecdysozoa</taxon>
        <taxon>Arthropoda</taxon>
        <taxon>Hexapoda</taxon>
        <taxon>Insecta</taxon>
        <taxon>Pterygota</taxon>
        <taxon>Neoptera</taxon>
        <taxon>Endopterygota</taxon>
        <taxon>Coleoptera</taxon>
        <taxon>Polyphaga</taxon>
        <taxon>Elateriformia</taxon>
        <taxon>Elateroidea</taxon>
        <taxon>Elateridae</taxon>
        <taxon>Agrypninae</taxon>
        <taxon>Pyrophorini</taxon>
        <taxon>Ignelater</taxon>
    </lineage>
</organism>
<feature type="domain" description="BACK" evidence="1">
    <location>
        <begin position="140"/>
        <end position="210"/>
    </location>
</feature>
<dbReference type="PANTHER" id="PTHR45774:SF4">
    <property type="entry name" value="AXUNDEAD, ISOFORM F"/>
    <property type="match status" value="1"/>
</dbReference>
<evidence type="ECO:0000313" key="3">
    <source>
        <dbReference type="Proteomes" id="UP000801492"/>
    </source>
</evidence>
<protein>
    <recommendedName>
        <fullName evidence="1">BACK domain-containing protein</fullName>
    </recommendedName>
</protein>
<dbReference type="OrthoDB" id="6335872at2759"/>